<sequence>MSSKQDIIETIVVIEWEMFRSVESAAPASCQNSPESFRGIRASIYEEWPEPALESYLRDLIEAREEKRNLVSEKYARMDNLLPPLKENPLIEDIVRIEADWQEEIRNKYPMIYQSTCRTTDPADDGSNFSVYLRSELETYGDKTIELYHEHVKRAEANHDNLSLRMLERLVKKSGYEDLEDAEKQLRG</sequence>
<protein>
    <recommendedName>
        <fullName evidence="2">DUF4125 family protein</fullName>
    </recommendedName>
</protein>
<organism evidence="1">
    <name type="scientific">bacterium enrichment culture clone N47</name>
    <dbReference type="NCBI Taxonomy" id="700510"/>
    <lineage>
        <taxon>Bacteria</taxon>
        <taxon>environmental samples</taxon>
    </lineage>
</organism>
<feature type="non-terminal residue" evidence="1">
    <location>
        <position position="188"/>
    </location>
</feature>
<evidence type="ECO:0000313" key="1">
    <source>
        <dbReference type="EMBL" id="ADB04292.1"/>
    </source>
</evidence>
<dbReference type="InterPro" id="IPR025191">
    <property type="entry name" value="DUF4125"/>
</dbReference>
<evidence type="ECO:0008006" key="2">
    <source>
        <dbReference type="Google" id="ProtNLM"/>
    </source>
</evidence>
<reference evidence="1" key="1">
    <citation type="journal article" date="2010" name="J. Bacteriol.">
        <title>Combined genomic and proteomic approaches identify gene clusters involved in anaerobic 2-methylnaphthalene degradation in the sulfate-reducing enrichment culture N47.</title>
        <authorList>
            <person name="Selesi D."/>
            <person name="Jehmlich N."/>
            <person name="von Bergen M."/>
            <person name="Schmidt F."/>
            <person name="Rattei T."/>
            <person name="Tischler P."/>
            <person name="Lueders T."/>
            <person name="Meckenstock R.U."/>
        </authorList>
    </citation>
    <scope>NUCLEOTIDE SEQUENCE</scope>
</reference>
<dbReference type="AlphaFoldDB" id="D2XBH3"/>
<proteinExistence type="predicted"/>
<name>D2XBH3_9BACT</name>
<dbReference type="EMBL" id="GU080095">
    <property type="protein sequence ID" value="ADB04292.1"/>
    <property type="molecule type" value="Genomic_DNA"/>
</dbReference>
<accession>D2XBH3</accession>
<dbReference type="Pfam" id="PF13526">
    <property type="entry name" value="DUF4125"/>
    <property type="match status" value="1"/>
</dbReference>